<keyword evidence="4" id="KW-1185">Reference proteome</keyword>
<keyword evidence="1" id="KW-0378">Hydrolase</keyword>
<dbReference type="Pfam" id="PF04167">
    <property type="entry name" value="DUF402"/>
    <property type="match status" value="1"/>
</dbReference>
<gene>
    <name evidence="3" type="ORF">ACFPPD_19010</name>
</gene>
<dbReference type="InterPro" id="IPR007295">
    <property type="entry name" value="DUF402"/>
</dbReference>
<dbReference type="PANTHER" id="PTHR39159">
    <property type="match status" value="1"/>
</dbReference>
<proteinExistence type="predicted"/>
<evidence type="ECO:0000259" key="2">
    <source>
        <dbReference type="Pfam" id="PF04167"/>
    </source>
</evidence>
<evidence type="ECO:0000313" key="3">
    <source>
        <dbReference type="EMBL" id="MFC5470782.1"/>
    </source>
</evidence>
<dbReference type="InterPro" id="IPR050212">
    <property type="entry name" value="Ntdp-like"/>
</dbReference>
<name>A0ABW0M0S9_9BACL</name>
<evidence type="ECO:0000256" key="1">
    <source>
        <dbReference type="ARBA" id="ARBA00022801"/>
    </source>
</evidence>
<feature type="domain" description="DUF402" evidence="2">
    <location>
        <begin position="44"/>
        <end position="165"/>
    </location>
</feature>
<organism evidence="3 4">
    <name type="scientific">Cohnella suwonensis</name>
    <dbReference type="NCBI Taxonomy" id="696072"/>
    <lineage>
        <taxon>Bacteria</taxon>
        <taxon>Bacillati</taxon>
        <taxon>Bacillota</taxon>
        <taxon>Bacilli</taxon>
        <taxon>Bacillales</taxon>
        <taxon>Paenibacillaceae</taxon>
        <taxon>Cohnella</taxon>
    </lineage>
</organism>
<comment type="caution">
    <text evidence="3">The sequence shown here is derived from an EMBL/GenBank/DDBJ whole genome shotgun (WGS) entry which is preliminary data.</text>
</comment>
<dbReference type="EMBL" id="JBHSMH010000077">
    <property type="protein sequence ID" value="MFC5470782.1"/>
    <property type="molecule type" value="Genomic_DNA"/>
</dbReference>
<dbReference type="Gene3D" id="2.40.380.10">
    <property type="entry name" value="FomD-like"/>
    <property type="match status" value="1"/>
</dbReference>
<evidence type="ECO:0000313" key="4">
    <source>
        <dbReference type="Proteomes" id="UP001596105"/>
    </source>
</evidence>
<sequence>MAVPGSPYAECVIKSFKHNGSVHRVWLENWLVPAEKLHPRHAKEEAWVLLNDHTVIVEGDGKEWISRVPAVSFFMPGRWYNVVALIEEKGIRYYCNLASPPYRYNNVLTYIDYDLDVSFMPDGTVVELDRDEFCRHKEELRYGEDVEARVEAALLELKEAIADRAFPFGEEEIYDYYEEWKKADRNRTETAERSGHP</sequence>
<dbReference type="RefSeq" id="WP_209747835.1">
    <property type="nucleotide sequence ID" value="NZ_JBHSMH010000077.1"/>
</dbReference>
<reference evidence="4" key="1">
    <citation type="journal article" date="2019" name="Int. J. Syst. Evol. Microbiol.">
        <title>The Global Catalogue of Microorganisms (GCM) 10K type strain sequencing project: providing services to taxonomists for standard genome sequencing and annotation.</title>
        <authorList>
            <consortium name="The Broad Institute Genomics Platform"/>
            <consortium name="The Broad Institute Genome Sequencing Center for Infectious Disease"/>
            <person name="Wu L."/>
            <person name="Ma J."/>
        </authorList>
    </citation>
    <scope>NUCLEOTIDE SEQUENCE [LARGE SCALE GENOMIC DNA]</scope>
    <source>
        <strain evidence="4">CCUG 57113</strain>
    </source>
</reference>
<protein>
    <submittedName>
        <fullName evidence="3">DUF402 domain-containing protein</fullName>
    </submittedName>
</protein>
<dbReference type="PANTHER" id="PTHR39159:SF1">
    <property type="entry name" value="UPF0374 PROTEIN YGAC"/>
    <property type="match status" value="1"/>
</dbReference>
<dbReference type="Proteomes" id="UP001596105">
    <property type="component" value="Unassembled WGS sequence"/>
</dbReference>
<dbReference type="SUPFAM" id="SSF159234">
    <property type="entry name" value="FomD-like"/>
    <property type="match status" value="1"/>
</dbReference>
<accession>A0ABW0M0S9</accession>
<dbReference type="InterPro" id="IPR035930">
    <property type="entry name" value="FomD-like_sf"/>
</dbReference>